<protein>
    <submittedName>
        <fullName evidence="15">MOSC domain-containing protein</fullName>
    </submittedName>
</protein>
<keyword evidence="6" id="KW-0560">Oxidoreductase</keyword>
<feature type="domain" description="2Fe-2S ferredoxin-type" evidence="12">
    <location>
        <begin position="536"/>
        <end position="621"/>
    </location>
</feature>
<dbReference type="SUPFAM" id="SSF50800">
    <property type="entry name" value="PK beta-barrel domain-like"/>
    <property type="match status" value="1"/>
</dbReference>
<dbReference type="Gene3D" id="3.10.20.30">
    <property type="match status" value="1"/>
</dbReference>
<dbReference type="Pfam" id="PF00970">
    <property type="entry name" value="FAD_binding_6"/>
    <property type="match status" value="1"/>
</dbReference>
<dbReference type="InterPro" id="IPR050415">
    <property type="entry name" value="MRET"/>
</dbReference>
<evidence type="ECO:0000313" key="15">
    <source>
        <dbReference type="EMBL" id="MCH4294969.1"/>
    </source>
</evidence>
<keyword evidence="5" id="KW-0274">FAD</keyword>
<dbReference type="InterPro" id="IPR017927">
    <property type="entry name" value="FAD-bd_FR_type"/>
</dbReference>
<dbReference type="Pfam" id="PF00111">
    <property type="entry name" value="Fer2"/>
    <property type="match status" value="1"/>
</dbReference>
<evidence type="ECO:0000256" key="8">
    <source>
        <dbReference type="ARBA" id="ARBA00023014"/>
    </source>
</evidence>
<dbReference type="PANTHER" id="PTHR47354">
    <property type="entry name" value="NADH OXIDOREDUCTASE HCR"/>
    <property type="match status" value="1"/>
</dbReference>
<evidence type="ECO:0000256" key="11">
    <source>
        <dbReference type="ARBA" id="ARBA00061434"/>
    </source>
</evidence>
<comment type="cofactor">
    <cofactor evidence="1">
        <name>FAD</name>
        <dbReference type="ChEBI" id="CHEBI:57692"/>
    </cofactor>
</comment>
<dbReference type="InterPro" id="IPR039261">
    <property type="entry name" value="FNR_nucleotide-bd"/>
</dbReference>
<evidence type="ECO:0000256" key="3">
    <source>
        <dbReference type="ARBA" id="ARBA00022714"/>
    </source>
</evidence>
<dbReference type="Gene3D" id="2.40.30.10">
    <property type="entry name" value="Translation factors"/>
    <property type="match status" value="1"/>
</dbReference>
<dbReference type="GO" id="GO:0016491">
    <property type="term" value="F:oxidoreductase activity"/>
    <property type="evidence" value="ECO:0007669"/>
    <property type="project" value="UniProtKB-KW"/>
</dbReference>
<comment type="similarity">
    <text evidence="11">In the N-terminal section; belongs to the FAD-binding oxidoreductase type 6 family.</text>
</comment>
<keyword evidence="9" id="KW-0830">Ubiquinone</keyword>
<dbReference type="InterPro" id="IPR008333">
    <property type="entry name" value="Cbr1-like_FAD-bd_dom"/>
</dbReference>
<gene>
    <name evidence="15" type="ORF">MJ923_11700</name>
</gene>
<keyword evidence="4" id="KW-0479">Metal-binding</keyword>
<keyword evidence="8" id="KW-0411">Iron-sulfur</keyword>
<name>A0AAJ1BHP8_9GAMM</name>
<dbReference type="Pfam" id="PF03473">
    <property type="entry name" value="MOSC"/>
    <property type="match status" value="1"/>
</dbReference>
<dbReference type="Pfam" id="PF03476">
    <property type="entry name" value="MOSC_N"/>
    <property type="match status" value="1"/>
</dbReference>
<dbReference type="PROSITE" id="PS00197">
    <property type="entry name" value="2FE2S_FER_1"/>
    <property type="match status" value="1"/>
</dbReference>
<dbReference type="SUPFAM" id="SSF54292">
    <property type="entry name" value="2Fe-2S ferredoxin-like"/>
    <property type="match status" value="1"/>
</dbReference>
<dbReference type="Proteomes" id="UP001297581">
    <property type="component" value="Unassembled WGS sequence"/>
</dbReference>
<dbReference type="GO" id="GO:0030151">
    <property type="term" value="F:molybdenum ion binding"/>
    <property type="evidence" value="ECO:0007669"/>
    <property type="project" value="InterPro"/>
</dbReference>
<dbReference type="CDD" id="cd00207">
    <property type="entry name" value="fer2"/>
    <property type="match status" value="1"/>
</dbReference>
<reference evidence="15 16" key="1">
    <citation type="submission" date="2022-02" db="EMBL/GenBank/DDBJ databases">
        <title>The genome sequence of Shewanella sp. 3B26.</title>
        <authorList>
            <person name="Du J."/>
        </authorList>
    </citation>
    <scope>NUCLEOTIDE SEQUENCE [LARGE SCALE GENOMIC DNA]</scope>
    <source>
        <strain evidence="15 16">3B26</strain>
    </source>
</reference>
<evidence type="ECO:0000256" key="2">
    <source>
        <dbReference type="ARBA" id="ARBA00022630"/>
    </source>
</evidence>
<dbReference type="PROSITE" id="PS51340">
    <property type="entry name" value="MOSC"/>
    <property type="match status" value="1"/>
</dbReference>
<dbReference type="PROSITE" id="PS51085">
    <property type="entry name" value="2FE2S_FER_2"/>
    <property type="match status" value="1"/>
</dbReference>
<dbReference type="EMBL" id="JAKUDL010000003">
    <property type="protein sequence ID" value="MCH4294969.1"/>
    <property type="molecule type" value="Genomic_DNA"/>
</dbReference>
<dbReference type="SUPFAM" id="SSF141673">
    <property type="entry name" value="MOSC N-terminal domain-like"/>
    <property type="match status" value="1"/>
</dbReference>
<dbReference type="AlphaFoldDB" id="A0AAJ1BHP8"/>
<comment type="caution">
    <text evidence="15">The sequence shown here is derived from an EMBL/GenBank/DDBJ whole genome shotgun (WGS) entry which is preliminary data.</text>
</comment>
<dbReference type="Pfam" id="PF00175">
    <property type="entry name" value="NAD_binding_1"/>
    <property type="match status" value="1"/>
</dbReference>
<dbReference type="InterPro" id="IPR011037">
    <property type="entry name" value="Pyrv_Knase-like_insert_dom_sf"/>
</dbReference>
<keyword evidence="16" id="KW-1185">Reference proteome</keyword>
<comment type="cofactor">
    <cofactor evidence="10">
        <name>[2Fe-2S] cluster</name>
        <dbReference type="ChEBI" id="CHEBI:190135"/>
    </cofactor>
</comment>
<dbReference type="SUPFAM" id="SSF63380">
    <property type="entry name" value="Riboflavin synthase domain-like"/>
    <property type="match status" value="1"/>
</dbReference>
<dbReference type="InterPro" id="IPR017938">
    <property type="entry name" value="Riboflavin_synthase-like_b-brl"/>
</dbReference>
<dbReference type="GO" id="GO:0051537">
    <property type="term" value="F:2 iron, 2 sulfur cluster binding"/>
    <property type="evidence" value="ECO:0007669"/>
    <property type="project" value="UniProtKB-KW"/>
</dbReference>
<keyword evidence="3" id="KW-0001">2Fe-2S</keyword>
<dbReference type="InterPro" id="IPR005302">
    <property type="entry name" value="MoCF_Sase_C"/>
</dbReference>
<proteinExistence type="inferred from homology"/>
<dbReference type="InterPro" id="IPR005303">
    <property type="entry name" value="MOCOS_middle"/>
</dbReference>
<dbReference type="RefSeq" id="WP_240591233.1">
    <property type="nucleotide sequence ID" value="NZ_JAKUDL010000003.1"/>
</dbReference>
<evidence type="ECO:0000259" key="14">
    <source>
        <dbReference type="PROSITE" id="PS51384"/>
    </source>
</evidence>
<dbReference type="InterPro" id="IPR036010">
    <property type="entry name" value="2Fe-2S_ferredoxin-like_sf"/>
</dbReference>
<evidence type="ECO:0000256" key="1">
    <source>
        <dbReference type="ARBA" id="ARBA00001974"/>
    </source>
</evidence>
<feature type="domain" description="MOSC" evidence="13">
    <location>
        <begin position="125"/>
        <end position="267"/>
    </location>
</feature>
<evidence type="ECO:0000259" key="12">
    <source>
        <dbReference type="PROSITE" id="PS51085"/>
    </source>
</evidence>
<accession>A0AAJ1BHP8</accession>
<dbReference type="InterPro" id="IPR001041">
    <property type="entry name" value="2Fe-2S_ferredoxin-type"/>
</dbReference>
<dbReference type="GO" id="GO:0030170">
    <property type="term" value="F:pyridoxal phosphate binding"/>
    <property type="evidence" value="ECO:0007669"/>
    <property type="project" value="InterPro"/>
</dbReference>
<evidence type="ECO:0000256" key="6">
    <source>
        <dbReference type="ARBA" id="ARBA00023002"/>
    </source>
</evidence>
<dbReference type="SUPFAM" id="SSF52343">
    <property type="entry name" value="Ferredoxin reductase-like, C-terminal NADP-linked domain"/>
    <property type="match status" value="1"/>
</dbReference>
<evidence type="ECO:0000256" key="7">
    <source>
        <dbReference type="ARBA" id="ARBA00023004"/>
    </source>
</evidence>
<keyword evidence="7" id="KW-0408">Iron</keyword>
<dbReference type="PROSITE" id="PS51384">
    <property type="entry name" value="FAD_FR"/>
    <property type="match status" value="1"/>
</dbReference>
<evidence type="ECO:0000259" key="13">
    <source>
        <dbReference type="PROSITE" id="PS51340"/>
    </source>
</evidence>
<evidence type="ECO:0000256" key="9">
    <source>
        <dbReference type="ARBA" id="ARBA00023075"/>
    </source>
</evidence>
<dbReference type="InterPro" id="IPR006058">
    <property type="entry name" value="2Fe2S_fd_BS"/>
</dbReference>
<organism evidence="15 16">
    <name type="scientific">Shewanella zhuhaiensis</name>
    <dbReference type="NCBI Taxonomy" id="2919576"/>
    <lineage>
        <taxon>Bacteria</taxon>
        <taxon>Pseudomonadati</taxon>
        <taxon>Pseudomonadota</taxon>
        <taxon>Gammaproteobacteria</taxon>
        <taxon>Alteromonadales</taxon>
        <taxon>Shewanellaceae</taxon>
        <taxon>Shewanella</taxon>
    </lineage>
</organism>
<dbReference type="InterPro" id="IPR012675">
    <property type="entry name" value="Beta-grasp_dom_sf"/>
</dbReference>
<sequence length="621" mass="67934">MAKLSEIHIYPVKSMAAQRLSQARVSKEGLAGDRRFMVVRPNGEFITARTHPLLQQIQPLGTDEAIQSGELWLRFTGKPDLRLQASAFQRTQVPTRVWKDSFNGLATHPLADAWVSSILGESAQLLWLGETSDRYREKLGTRVSFADGYPLLLISDASLEDLNLRADAISQMSQFRTNLVVSDTRAFEEDTWKRIRIGEVEFDVAKPCGRCVMTTVQPGTARFHPQGEPLSTLSKFRKSANGDVNFGQNLIALNEGTIHEDDVIEVLETQESEHYRNLAPAKRALILTEKRIIARDFCAFSFKAADEKPLPGFLPGQHLVFAVDIDGERHIRRYSLTHSPGDGRYHIAVKRTEGAHISNWLHDELAIGGTLLCGRPEGRFSPRAGTTLLLVSAGSGVTPMLAMARTALLKATQQGGATTDAKPLSHIHFIHQCRSQEDIPEAEALGELAASGMTLEIWLTKADDSWQGNRGRWLAHESNCIARLEHQLATTEAYICGPVGFMQHVEAQLQAVGVSQAQIHTESFGGLAAPAAREEKSVSIRIAGKAFQGNNQTSLLAQAESQGISIPWSCRAGICGSCKCRLVSGEVVQHKAEALSEAEQNAGLILACCAVPLNDVDISLS</sequence>
<dbReference type="PANTHER" id="PTHR47354:SF6">
    <property type="entry name" value="NADH OXIDOREDUCTASE HCR"/>
    <property type="match status" value="1"/>
</dbReference>
<feature type="domain" description="FAD-binding FR-type" evidence="14">
    <location>
        <begin position="280"/>
        <end position="383"/>
    </location>
</feature>
<dbReference type="Gene3D" id="3.40.50.80">
    <property type="entry name" value="Nucleotide-binding domain of ferredoxin-NADP reductase (FNR) module"/>
    <property type="match status" value="1"/>
</dbReference>
<evidence type="ECO:0000256" key="5">
    <source>
        <dbReference type="ARBA" id="ARBA00022827"/>
    </source>
</evidence>
<evidence type="ECO:0000256" key="10">
    <source>
        <dbReference type="ARBA" id="ARBA00034078"/>
    </source>
</evidence>
<evidence type="ECO:0000313" key="16">
    <source>
        <dbReference type="Proteomes" id="UP001297581"/>
    </source>
</evidence>
<keyword evidence="2" id="KW-0285">Flavoprotein</keyword>
<evidence type="ECO:0000256" key="4">
    <source>
        <dbReference type="ARBA" id="ARBA00022723"/>
    </source>
</evidence>
<dbReference type="InterPro" id="IPR001433">
    <property type="entry name" value="OxRdtase_FAD/NAD-bd"/>
</dbReference>